<keyword evidence="2" id="KW-1185">Reference proteome</keyword>
<sequence>MTLYPIHAQIAAVEAAAKADPTNRALAQAALTLGAVSVACGGPIKDVDQCPCCGSVWEVDAWPVDDRLTRAMEGLMP</sequence>
<proteinExistence type="predicted"/>
<accession>A0A418W4A1</accession>
<gene>
    <name evidence="1" type="ORF">D3877_10255</name>
</gene>
<dbReference type="EMBL" id="QYUL01000001">
    <property type="protein sequence ID" value="RJF84851.1"/>
    <property type="molecule type" value="Genomic_DNA"/>
</dbReference>
<comment type="caution">
    <text evidence="1">The sequence shown here is derived from an EMBL/GenBank/DDBJ whole genome shotgun (WGS) entry which is preliminary data.</text>
</comment>
<dbReference type="RefSeq" id="WP_119830484.1">
    <property type="nucleotide sequence ID" value="NZ_QYUL01000001.1"/>
</dbReference>
<dbReference type="AlphaFoldDB" id="A0A418W4A1"/>
<evidence type="ECO:0000313" key="1">
    <source>
        <dbReference type="EMBL" id="RJF84851.1"/>
    </source>
</evidence>
<organism evidence="1 2">
    <name type="scientific">Azospirillum cavernae</name>
    <dbReference type="NCBI Taxonomy" id="2320860"/>
    <lineage>
        <taxon>Bacteria</taxon>
        <taxon>Pseudomonadati</taxon>
        <taxon>Pseudomonadota</taxon>
        <taxon>Alphaproteobacteria</taxon>
        <taxon>Rhodospirillales</taxon>
        <taxon>Azospirillaceae</taxon>
        <taxon>Azospirillum</taxon>
    </lineage>
</organism>
<name>A0A418W4A1_9PROT</name>
<dbReference type="Proteomes" id="UP000283458">
    <property type="component" value="Unassembled WGS sequence"/>
</dbReference>
<reference evidence="1 2" key="1">
    <citation type="submission" date="2018-09" db="EMBL/GenBank/DDBJ databases">
        <authorList>
            <person name="Zhu H."/>
        </authorList>
    </citation>
    <scope>NUCLEOTIDE SEQUENCE [LARGE SCALE GENOMIC DNA]</scope>
    <source>
        <strain evidence="1 2">K2W22B-5</strain>
    </source>
</reference>
<protein>
    <submittedName>
        <fullName evidence="1">Uncharacterized protein</fullName>
    </submittedName>
</protein>
<evidence type="ECO:0000313" key="2">
    <source>
        <dbReference type="Proteomes" id="UP000283458"/>
    </source>
</evidence>
<dbReference type="OrthoDB" id="9779184at2"/>